<feature type="domain" description="Response regulatory" evidence="10">
    <location>
        <begin position="42"/>
        <end position="157"/>
    </location>
</feature>
<dbReference type="Gene3D" id="1.10.10.60">
    <property type="entry name" value="Homeodomain-like"/>
    <property type="match status" value="1"/>
</dbReference>
<feature type="modified residue" description="4-aspartylphosphate" evidence="6">
    <location>
        <position position="93"/>
    </location>
</feature>
<feature type="coiled-coil region" evidence="7">
    <location>
        <begin position="926"/>
        <end position="971"/>
    </location>
</feature>
<evidence type="ECO:0000313" key="11">
    <source>
        <dbReference type="EMBL" id="KAL0357818.1"/>
    </source>
</evidence>
<keyword evidence="2" id="KW-0902">Two-component regulatory system</keyword>
<dbReference type="Pfam" id="PF03732">
    <property type="entry name" value="Retrotrans_gag"/>
    <property type="match status" value="1"/>
</dbReference>
<organism evidence="11">
    <name type="scientific">Sesamum calycinum</name>
    <dbReference type="NCBI Taxonomy" id="2727403"/>
    <lineage>
        <taxon>Eukaryota</taxon>
        <taxon>Viridiplantae</taxon>
        <taxon>Streptophyta</taxon>
        <taxon>Embryophyta</taxon>
        <taxon>Tracheophyta</taxon>
        <taxon>Spermatophyta</taxon>
        <taxon>Magnoliopsida</taxon>
        <taxon>eudicotyledons</taxon>
        <taxon>Gunneridae</taxon>
        <taxon>Pentapetalae</taxon>
        <taxon>asterids</taxon>
        <taxon>lamiids</taxon>
        <taxon>Lamiales</taxon>
        <taxon>Pedaliaceae</taxon>
        <taxon>Sesamum</taxon>
    </lineage>
</organism>
<dbReference type="Pfam" id="PF00249">
    <property type="entry name" value="Myb_DNA-binding"/>
    <property type="match status" value="1"/>
</dbReference>
<reference evidence="11" key="1">
    <citation type="submission" date="2020-06" db="EMBL/GenBank/DDBJ databases">
        <authorList>
            <person name="Li T."/>
            <person name="Hu X."/>
            <person name="Zhang T."/>
            <person name="Song X."/>
            <person name="Zhang H."/>
            <person name="Dai N."/>
            <person name="Sheng W."/>
            <person name="Hou X."/>
            <person name="Wei L."/>
        </authorList>
    </citation>
    <scope>NUCLEOTIDE SEQUENCE</scope>
    <source>
        <strain evidence="11">KEN8</strain>
        <tissue evidence="11">Leaf</tissue>
    </source>
</reference>
<feature type="region of interest" description="Disordered" evidence="8">
    <location>
        <begin position="993"/>
        <end position="1052"/>
    </location>
</feature>
<dbReference type="InterPro" id="IPR021109">
    <property type="entry name" value="Peptidase_aspartic_dom_sf"/>
</dbReference>
<evidence type="ECO:0000256" key="5">
    <source>
        <dbReference type="ARBA" id="ARBA00023242"/>
    </source>
</evidence>
<dbReference type="GO" id="GO:0003677">
    <property type="term" value="F:DNA binding"/>
    <property type="evidence" value="ECO:0007669"/>
    <property type="project" value="InterPro"/>
</dbReference>
<dbReference type="InterPro" id="IPR011006">
    <property type="entry name" value="CheY-like_superfamily"/>
</dbReference>
<keyword evidence="5" id="KW-0539">Nucleus</keyword>
<dbReference type="NCBIfam" id="TIGR01557">
    <property type="entry name" value="myb_SHAQKYF"/>
    <property type="match status" value="1"/>
</dbReference>
<dbReference type="PANTHER" id="PTHR43874:SF137">
    <property type="entry name" value="TWO-COMPONENT RESPONSE REGULATOR ARR11"/>
    <property type="match status" value="1"/>
</dbReference>
<name>A0AAW2PS75_9LAMI</name>
<dbReference type="GO" id="GO:0005634">
    <property type="term" value="C:nucleus"/>
    <property type="evidence" value="ECO:0007669"/>
    <property type="project" value="UniProtKB-SubCell"/>
</dbReference>
<keyword evidence="4" id="KW-0804">Transcription</keyword>
<dbReference type="Gene3D" id="3.40.50.2300">
    <property type="match status" value="1"/>
</dbReference>
<proteinExistence type="predicted"/>
<dbReference type="SMART" id="SM00448">
    <property type="entry name" value="REC"/>
    <property type="match status" value="1"/>
</dbReference>
<feature type="region of interest" description="Disordered" evidence="8">
    <location>
        <begin position="897"/>
        <end position="916"/>
    </location>
</feature>
<dbReference type="FunFam" id="1.10.10.60:FF:000007">
    <property type="entry name" value="Two-component response regulator"/>
    <property type="match status" value="1"/>
</dbReference>
<evidence type="ECO:0000256" key="9">
    <source>
        <dbReference type="SAM" id="SignalP"/>
    </source>
</evidence>
<comment type="subcellular location">
    <subcellularLocation>
        <location evidence="1">Nucleus</location>
    </subcellularLocation>
</comment>
<feature type="chain" id="PRO_5043553867" evidence="9">
    <location>
        <begin position="22"/>
        <end position="1344"/>
    </location>
</feature>
<dbReference type="EMBL" id="JACGWM010000008">
    <property type="protein sequence ID" value="KAL0357818.1"/>
    <property type="molecule type" value="Genomic_DNA"/>
</dbReference>
<feature type="compositionally biased region" description="Pro residues" evidence="8">
    <location>
        <begin position="902"/>
        <end position="911"/>
    </location>
</feature>
<evidence type="ECO:0000256" key="4">
    <source>
        <dbReference type="ARBA" id="ARBA00023163"/>
    </source>
</evidence>
<evidence type="ECO:0000256" key="1">
    <source>
        <dbReference type="ARBA" id="ARBA00004123"/>
    </source>
</evidence>
<evidence type="ECO:0000259" key="10">
    <source>
        <dbReference type="PROSITE" id="PS50110"/>
    </source>
</evidence>
<dbReference type="Gene3D" id="2.40.70.10">
    <property type="entry name" value="Acid Proteases"/>
    <property type="match status" value="1"/>
</dbReference>
<keyword evidence="3" id="KW-0805">Transcription regulation</keyword>
<sequence length="1344" mass="151160">MNVVVSVVVTLSSSFLLKVQAFLMDSSGFSSPRSGSFPAGLRVLVVDDDLTCLKILEKMLKKCNYEVTTCNVTQEALDLLQERKDEFDIVLCDVNMPDMDGFKLLEHVGITMDLPVIMMSVDGETSRVMKGIQHGACDYLLKPIRIKELQNIWQHVIRKRMHGARDIGGQESLDISQMTRNGKQPSNDRCSFSRYIVSGKKRKGVENKRRDGEYGDPSTQKKPRLLWNMDLQQKFEKAVHQIGLHKVGPKKILELMGVPSLTRENVASHLQKYRLHLSRMQKENELKAASGGLKLSDIYSKEPAGNVCPLSSISRNSLTVPQNVVSVHGNEIMIHNHDAKICNANVKGILSVATEPKTALLADMTGTPLSSNLRISSNHSFLPLHSEVRSESKIDAQYSWSGGVSSFQFKQEIRPHFQSEQLFDHLPLPMPQLQADCVSQNSTSSSKEMDKPIEPNINLYYAQNRSHVKVENTAALFSVQPEPFPCSVWSTTNHSLEQNLYDNVESSQKNLIAGIGSVRLWDEEFISYQSDFSPLDPGHVNTVSIDSSNQGLIADAPNFHNSVNSECDYHSDQMGYPVIDQGNLANGRSLANDKVFSYRVNLHSTPRSKKLHEDFVGKPSNILRRHQLHTRTEKIITLEFEESSGESEEEVMAIVPERTINDMTSPDLNQQPLCIEYPDLEVNFELKSGLIHLLPTFRGLAGEDPHKHLKEFHVVCSGMRPQGVTEEQIKLRAFPFSLADQAKDWLYFLPSGSVTTWNDLKRRFLEKYFPASRATTIRKEISGIRQFAASGGALFNKTPTEARNLISIMASNTQQFGTRYDDPPRRSNEVSIAAFDERLNELTSLVKKLAVERTQHVKACGGFSGQQQRRYDPFSNTYNPGWKDHPNLSYGAQSQNFQRPQYRPPMPPPSNPKQGTHLEDMMKTLISNTQQIQQNTQQQIQQLQQSVQTSIQNLESQMSQLASSVSKLESQGKLPSQTVINPKQNASAIVLRSGKELQENTDENGTKRGHAQQRKPEKEVEIPQEQDDETKGDNPKVLVTRPPFPERFAKSKKDEEAKEILETFRKVEVNIPLLDAIKQIPRYARFLKELCTSKGKLKGNERVSMGENVSAILQRKLPPKCKDPGTFSIPCKIGLIGIKRAMCDLGASINVMPLTIFESLHVGPLKETGVVIQLADRSVVYPEGVLEDVLVQVNELVFPADFYVLDMREDNSPNSTSILLGRPFLKTARTKIDVHAGTLTMEFDGEIIRFNIFDSMRYPSDIPTALFVDAFDPFVQKFPAIDDKDYIKLALEESPMPTEEENMGIDPLVQVNAKFDGDSVFLAKINKDLTHGPRTYKNKAFHEK</sequence>
<keyword evidence="6" id="KW-0597">Phosphoprotein</keyword>
<feature type="signal peptide" evidence="9">
    <location>
        <begin position="1"/>
        <end position="21"/>
    </location>
</feature>
<dbReference type="GO" id="GO:0000160">
    <property type="term" value="P:phosphorelay signal transduction system"/>
    <property type="evidence" value="ECO:0007669"/>
    <property type="project" value="UniProtKB-KW"/>
</dbReference>
<dbReference type="InterPro" id="IPR009057">
    <property type="entry name" value="Homeodomain-like_sf"/>
</dbReference>
<evidence type="ECO:0000256" key="6">
    <source>
        <dbReference type="PROSITE-ProRule" id="PRU00169"/>
    </source>
</evidence>
<evidence type="ECO:0000256" key="2">
    <source>
        <dbReference type="ARBA" id="ARBA00023012"/>
    </source>
</evidence>
<dbReference type="CDD" id="cd00303">
    <property type="entry name" value="retropepsin_like"/>
    <property type="match status" value="1"/>
</dbReference>
<dbReference type="PROSITE" id="PS50110">
    <property type="entry name" value="RESPONSE_REGULATORY"/>
    <property type="match status" value="1"/>
</dbReference>
<dbReference type="SUPFAM" id="SSF46689">
    <property type="entry name" value="Homeodomain-like"/>
    <property type="match status" value="1"/>
</dbReference>
<evidence type="ECO:0000256" key="3">
    <source>
        <dbReference type="ARBA" id="ARBA00023015"/>
    </source>
</evidence>
<protein>
    <submittedName>
        <fullName evidence="11">Two-component response regulator ORR26</fullName>
    </submittedName>
</protein>
<dbReference type="Pfam" id="PF00072">
    <property type="entry name" value="Response_reg"/>
    <property type="match status" value="1"/>
</dbReference>
<dbReference type="InterPro" id="IPR006447">
    <property type="entry name" value="Myb_dom_plants"/>
</dbReference>
<dbReference type="InterPro" id="IPR001789">
    <property type="entry name" value="Sig_transdc_resp-reg_receiver"/>
</dbReference>
<dbReference type="CDD" id="cd17584">
    <property type="entry name" value="REC_typeB_ARR-like"/>
    <property type="match status" value="1"/>
</dbReference>
<keyword evidence="9" id="KW-0732">Signal</keyword>
<gene>
    <name evidence="11" type="ORF">Scaly_1467500</name>
</gene>
<comment type="caution">
    <text evidence="11">The sequence shown here is derived from an EMBL/GenBank/DDBJ whole genome shotgun (WGS) entry which is preliminary data.</text>
</comment>
<evidence type="ECO:0000256" key="7">
    <source>
        <dbReference type="SAM" id="Coils"/>
    </source>
</evidence>
<dbReference type="SUPFAM" id="SSF52172">
    <property type="entry name" value="CheY-like"/>
    <property type="match status" value="1"/>
</dbReference>
<dbReference type="InterPro" id="IPR045279">
    <property type="entry name" value="ARR-like"/>
</dbReference>
<dbReference type="InterPro" id="IPR001005">
    <property type="entry name" value="SANT/Myb"/>
</dbReference>
<reference evidence="11" key="2">
    <citation type="journal article" date="2024" name="Plant">
        <title>Genomic evolution and insights into agronomic trait innovations of Sesamum species.</title>
        <authorList>
            <person name="Miao H."/>
            <person name="Wang L."/>
            <person name="Qu L."/>
            <person name="Liu H."/>
            <person name="Sun Y."/>
            <person name="Le M."/>
            <person name="Wang Q."/>
            <person name="Wei S."/>
            <person name="Zheng Y."/>
            <person name="Lin W."/>
            <person name="Duan Y."/>
            <person name="Cao H."/>
            <person name="Xiong S."/>
            <person name="Wang X."/>
            <person name="Wei L."/>
            <person name="Li C."/>
            <person name="Ma Q."/>
            <person name="Ju M."/>
            <person name="Zhao R."/>
            <person name="Li G."/>
            <person name="Mu C."/>
            <person name="Tian Q."/>
            <person name="Mei H."/>
            <person name="Zhang T."/>
            <person name="Gao T."/>
            <person name="Zhang H."/>
        </authorList>
    </citation>
    <scope>NUCLEOTIDE SEQUENCE</scope>
    <source>
        <strain evidence="11">KEN8</strain>
    </source>
</reference>
<dbReference type="GO" id="GO:0009736">
    <property type="term" value="P:cytokinin-activated signaling pathway"/>
    <property type="evidence" value="ECO:0007669"/>
    <property type="project" value="InterPro"/>
</dbReference>
<accession>A0AAW2PS75</accession>
<keyword evidence="7" id="KW-0175">Coiled coil</keyword>
<dbReference type="PANTHER" id="PTHR43874">
    <property type="entry name" value="TWO-COMPONENT RESPONSE REGULATOR"/>
    <property type="match status" value="1"/>
</dbReference>
<evidence type="ECO:0000256" key="8">
    <source>
        <dbReference type="SAM" id="MobiDB-lite"/>
    </source>
</evidence>
<dbReference type="InterPro" id="IPR005162">
    <property type="entry name" value="Retrotrans_gag_dom"/>
</dbReference>